<sequence>MKVNLFSLVIVIFIFSCSSENDNNFELVEGDWQVDEFYHKNQDLSSNDHYLMGFEKSDQFWIRKIDYTNDFNQASFKLFEESDSLKITINNSEDKRLIGDYNLYIDTIRESKTHYYINITLDGQHTYISGRKGRSK</sequence>
<evidence type="ECO:0000313" key="1">
    <source>
        <dbReference type="EMBL" id="RKS42564.1"/>
    </source>
</evidence>
<dbReference type="Proteomes" id="UP000276282">
    <property type="component" value="Unassembled WGS sequence"/>
</dbReference>
<dbReference type="OrthoDB" id="1191317at2"/>
<protein>
    <recommendedName>
        <fullName evidence="3">Lipocalin-like protein</fullName>
    </recommendedName>
</protein>
<comment type="caution">
    <text evidence="1">The sequence shown here is derived from an EMBL/GenBank/DDBJ whole genome shotgun (WGS) entry which is preliminary data.</text>
</comment>
<organism evidence="1 2">
    <name type="scientific">Gillisia mitskevichiae</name>
    <dbReference type="NCBI Taxonomy" id="270921"/>
    <lineage>
        <taxon>Bacteria</taxon>
        <taxon>Pseudomonadati</taxon>
        <taxon>Bacteroidota</taxon>
        <taxon>Flavobacteriia</taxon>
        <taxon>Flavobacteriales</taxon>
        <taxon>Flavobacteriaceae</taxon>
        <taxon>Gillisia</taxon>
    </lineage>
</organism>
<gene>
    <name evidence="1" type="ORF">BC962_3231</name>
</gene>
<reference evidence="1 2" key="1">
    <citation type="submission" date="2018-10" db="EMBL/GenBank/DDBJ databases">
        <title>Genomic Encyclopedia of Archaeal and Bacterial Type Strains, Phase II (KMG-II): from individual species to whole genera.</title>
        <authorList>
            <person name="Goeker M."/>
        </authorList>
    </citation>
    <scope>NUCLEOTIDE SEQUENCE [LARGE SCALE GENOMIC DNA]</scope>
    <source>
        <strain evidence="1 2">DSM 19839</strain>
    </source>
</reference>
<evidence type="ECO:0008006" key="3">
    <source>
        <dbReference type="Google" id="ProtNLM"/>
    </source>
</evidence>
<dbReference type="EMBL" id="RBLG01000008">
    <property type="protein sequence ID" value="RKS42564.1"/>
    <property type="molecule type" value="Genomic_DNA"/>
</dbReference>
<accession>A0A495NVY1</accession>
<name>A0A495NVY1_9FLAO</name>
<dbReference type="PROSITE" id="PS51257">
    <property type="entry name" value="PROKAR_LIPOPROTEIN"/>
    <property type="match status" value="1"/>
</dbReference>
<evidence type="ECO:0000313" key="2">
    <source>
        <dbReference type="Proteomes" id="UP000276282"/>
    </source>
</evidence>
<keyword evidence="2" id="KW-1185">Reference proteome</keyword>
<proteinExistence type="predicted"/>
<dbReference type="AlphaFoldDB" id="A0A495NVY1"/>